<dbReference type="WBParaSite" id="PDA_v2.g27664.t1">
    <property type="protein sequence ID" value="PDA_v2.g27664.t1"/>
    <property type="gene ID" value="PDA_v2.g27664"/>
</dbReference>
<sequence length="107" mass="11651">MKDAERNLKPILLVTVDGGPDENPRCPKTLSAWSSVFIQHGLDMVIVATHAPGQYAYNAVELRMKPLSKALTGVTLPYDTYGTHLNASHKTIDDALESKNFQAAGEV</sequence>
<evidence type="ECO:0000313" key="1">
    <source>
        <dbReference type="Proteomes" id="UP000887578"/>
    </source>
</evidence>
<dbReference type="PANTHER" id="PTHR46954">
    <property type="entry name" value="C2H2-TYPE DOMAIN-CONTAINING PROTEIN"/>
    <property type="match status" value="1"/>
</dbReference>
<name>A0A914Q878_9BILA</name>
<proteinExistence type="predicted"/>
<evidence type="ECO:0000313" key="2">
    <source>
        <dbReference type="WBParaSite" id="PDA_v2.g27664.t1"/>
    </source>
</evidence>
<dbReference type="Proteomes" id="UP000887578">
    <property type="component" value="Unplaced"/>
</dbReference>
<organism evidence="1 2">
    <name type="scientific">Panagrolaimus davidi</name>
    <dbReference type="NCBI Taxonomy" id="227884"/>
    <lineage>
        <taxon>Eukaryota</taxon>
        <taxon>Metazoa</taxon>
        <taxon>Ecdysozoa</taxon>
        <taxon>Nematoda</taxon>
        <taxon>Chromadorea</taxon>
        <taxon>Rhabditida</taxon>
        <taxon>Tylenchina</taxon>
        <taxon>Panagrolaimomorpha</taxon>
        <taxon>Panagrolaimoidea</taxon>
        <taxon>Panagrolaimidae</taxon>
        <taxon>Panagrolaimus</taxon>
    </lineage>
</organism>
<protein>
    <submittedName>
        <fullName evidence="2">Uncharacterized protein</fullName>
    </submittedName>
</protein>
<keyword evidence="1" id="KW-1185">Reference proteome</keyword>
<reference evidence="2" key="1">
    <citation type="submission" date="2022-11" db="UniProtKB">
        <authorList>
            <consortium name="WormBaseParasite"/>
        </authorList>
    </citation>
    <scope>IDENTIFICATION</scope>
</reference>
<accession>A0A914Q878</accession>
<dbReference type="PANTHER" id="PTHR46954:SF1">
    <property type="entry name" value="C2H2-TYPE DOMAIN-CONTAINING PROTEIN"/>
    <property type="match status" value="1"/>
</dbReference>
<dbReference type="AlphaFoldDB" id="A0A914Q878"/>